<gene>
    <name evidence="1" type="ORF">LSAT_V11C300150690</name>
</gene>
<comment type="caution">
    <text evidence="1">The sequence shown here is derived from an EMBL/GenBank/DDBJ whole genome shotgun (WGS) entry which is preliminary data.</text>
</comment>
<accession>A0A9R1W5X5</accession>
<reference evidence="1 2" key="1">
    <citation type="journal article" date="2017" name="Nat. Commun.">
        <title>Genome assembly with in vitro proximity ligation data and whole-genome triplication in lettuce.</title>
        <authorList>
            <person name="Reyes-Chin-Wo S."/>
            <person name="Wang Z."/>
            <person name="Yang X."/>
            <person name="Kozik A."/>
            <person name="Arikit S."/>
            <person name="Song C."/>
            <person name="Xia L."/>
            <person name="Froenicke L."/>
            <person name="Lavelle D.O."/>
            <person name="Truco M.J."/>
            <person name="Xia R."/>
            <person name="Zhu S."/>
            <person name="Xu C."/>
            <person name="Xu H."/>
            <person name="Xu X."/>
            <person name="Cox K."/>
            <person name="Korf I."/>
            <person name="Meyers B.C."/>
            <person name="Michelmore R.W."/>
        </authorList>
    </citation>
    <scope>NUCLEOTIDE SEQUENCE [LARGE SCALE GENOMIC DNA]</scope>
    <source>
        <strain evidence="2">cv. Salinas</strain>
        <tissue evidence="1">Seedlings</tissue>
    </source>
</reference>
<dbReference type="EMBL" id="NBSK02000003">
    <property type="protein sequence ID" value="KAJ0219166.1"/>
    <property type="molecule type" value="Genomic_DNA"/>
</dbReference>
<protein>
    <submittedName>
        <fullName evidence="1">Uncharacterized protein</fullName>
    </submittedName>
</protein>
<proteinExistence type="predicted"/>
<dbReference type="AlphaFoldDB" id="A0A9R1W5X5"/>
<evidence type="ECO:0000313" key="1">
    <source>
        <dbReference type="EMBL" id="KAJ0219166.1"/>
    </source>
</evidence>
<dbReference type="Proteomes" id="UP000235145">
    <property type="component" value="Unassembled WGS sequence"/>
</dbReference>
<sequence>MLRYIRGSRQGEGVICSRMDILSPWRAKFSTLWMVFLLRDFTWKVFFPTCELLGHVIDCWSQVLNLDESKRAPESPLIVYCKTDVTG</sequence>
<name>A0A9R1W5X5_LACSA</name>
<keyword evidence="2" id="KW-1185">Reference proteome</keyword>
<evidence type="ECO:0000313" key="2">
    <source>
        <dbReference type="Proteomes" id="UP000235145"/>
    </source>
</evidence>
<organism evidence="1 2">
    <name type="scientific">Lactuca sativa</name>
    <name type="common">Garden lettuce</name>
    <dbReference type="NCBI Taxonomy" id="4236"/>
    <lineage>
        <taxon>Eukaryota</taxon>
        <taxon>Viridiplantae</taxon>
        <taxon>Streptophyta</taxon>
        <taxon>Embryophyta</taxon>
        <taxon>Tracheophyta</taxon>
        <taxon>Spermatophyta</taxon>
        <taxon>Magnoliopsida</taxon>
        <taxon>eudicotyledons</taxon>
        <taxon>Gunneridae</taxon>
        <taxon>Pentapetalae</taxon>
        <taxon>asterids</taxon>
        <taxon>campanulids</taxon>
        <taxon>Asterales</taxon>
        <taxon>Asteraceae</taxon>
        <taxon>Cichorioideae</taxon>
        <taxon>Cichorieae</taxon>
        <taxon>Lactucinae</taxon>
        <taxon>Lactuca</taxon>
    </lineage>
</organism>